<dbReference type="NCBIfam" id="TIGR00180">
    <property type="entry name" value="parB_part"/>
    <property type="match status" value="1"/>
</dbReference>
<evidence type="ECO:0000256" key="1">
    <source>
        <dbReference type="ARBA" id="ARBA00006295"/>
    </source>
</evidence>
<protein>
    <submittedName>
        <fullName evidence="4">Nucleoid occlusion protein</fullName>
    </submittedName>
</protein>
<feature type="domain" description="HTH cro/C1-type" evidence="3">
    <location>
        <begin position="141"/>
        <end position="168"/>
    </location>
</feature>
<keyword evidence="4" id="KW-0614">Plasmid</keyword>
<evidence type="ECO:0000313" key="5">
    <source>
        <dbReference type="Proteomes" id="UP000264120"/>
    </source>
</evidence>
<dbReference type="GO" id="GO:0007059">
    <property type="term" value="P:chromosome segregation"/>
    <property type="evidence" value="ECO:0007669"/>
    <property type="project" value="UniProtKB-KW"/>
</dbReference>
<dbReference type="InterPro" id="IPR041468">
    <property type="entry name" value="HTH_ParB/Spo0J"/>
</dbReference>
<dbReference type="Pfam" id="PF17762">
    <property type="entry name" value="HTH_ParB"/>
    <property type="match status" value="1"/>
</dbReference>
<dbReference type="GO" id="GO:0005694">
    <property type="term" value="C:chromosome"/>
    <property type="evidence" value="ECO:0007669"/>
    <property type="project" value="TreeGrafter"/>
</dbReference>
<dbReference type="InterPro" id="IPR036086">
    <property type="entry name" value="ParB/Sulfiredoxin_sf"/>
</dbReference>
<dbReference type="InterPro" id="IPR050336">
    <property type="entry name" value="Chromosome_partition/occlusion"/>
</dbReference>
<dbReference type="EMBL" id="CP023039">
    <property type="protein sequence ID" value="AXY24111.1"/>
    <property type="molecule type" value="Genomic_DNA"/>
</dbReference>
<dbReference type="Pfam" id="PF02195">
    <property type="entry name" value="ParB_N"/>
    <property type="match status" value="1"/>
</dbReference>
<accession>A0A347WGW8</accession>
<dbReference type="GO" id="GO:0003677">
    <property type="term" value="F:DNA binding"/>
    <property type="evidence" value="ECO:0007669"/>
    <property type="project" value="InterPro"/>
</dbReference>
<name>A0A347WGW8_9PROT</name>
<dbReference type="Gene3D" id="3.90.1530.30">
    <property type="match status" value="1"/>
</dbReference>
<dbReference type="SMART" id="SM00470">
    <property type="entry name" value="ParB"/>
    <property type="match status" value="1"/>
</dbReference>
<dbReference type="KEGG" id="ksc:CD178_03367"/>
<evidence type="ECO:0000313" key="4">
    <source>
        <dbReference type="EMBL" id="AXY24111.1"/>
    </source>
</evidence>
<dbReference type="RefSeq" id="WP_162900559.1">
    <property type="nucleotide sequence ID" value="NZ_CP023039.1"/>
</dbReference>
<evidence type="ECO:0000259" key="3">
    <source>
        <dbReference type="PROSITE" id="PS50943"/>
    </source>
</evidence>
<dbReference type="InterPro" id="IPR001387">
    <property type="entry name" value="Cro/C1-type_HTH"/>
</dbReference>
<organism evidence="4 5">
    <name type="scientific">Komagataeibacter saccharivorans</name>
    <dbReference type="NCBI Taxonomy" id="265959"/>
    <lineage>
        <taxon>Bacteria</taxon>
        <taxon>Pseudomonadati</taxon>
        <taxon>Pseudomonadota</taxon>
        <taxon>Alphaproteobacteria</taxon>
        <taxon>Acetobacterales</taxon>
        <taxon>Acetobacteraceae</taxon>
        <taxon>Komagataeibacter</taxon>
    </lineage>
</organism>
<sequence length="298" mass="33375">MARQFKARPASPFLTAQAGLMEKMATPFLESSKFHHTFEADVDKIFPDISQPRKVIDENELEQLSSSLERHGQLQPILLRPRPEKDGDWIIVAGERRWRAASQLGWSSLLAIEYSGDYASASLVENLLRVDLSAVDEARALKKLIDHNGWSQSEAARQIGLSQPRINRSLRILNLPEEFLNSASELRIPVNVLVPIVRERDDARRAELMGQALSGELTVSVANQSRSAQSLSETEKPTEPLPRLRKSKASLSLVAIKNFSKKCRELPHGALKLSVEDRNVLMDARRTIDLLLSKSDGK</sequence>
<keyword evidence="5" id="KW-1185">Reference proteome</keyword>
<dbReference type="Gene3D" id="1.10.10.2830">
    <property type="match status" value="1"/>
</dbReference>
<dbReference type="InterPro" id="IPR003115">
    <property type="entry name" value="ParB_N"/>
</dbReference>
<dbReference type="PROSITE" id="PS50943">
    <property type="entry name" value="HTH_CROC1"/>
    <property type="match status" value="1"/>
</dbReference>
<dbReference type="SUPFAM" id="SSF110849">
    <property type="entry name" value="ParB/Sulfiredoxin"/>
    <property type="match status" value="1"/>
</dbReference>
<dbReference type="Proteomes" id="UP000264120">
    <property type="component" value="Plasmid unnamed3"/>
</dbReference>
<gene>
    <name evidence="4" type="primary">noc</name>
    <name evidence="4" type="ORF">CD178_03367</name>
</gene>
<proteinExistence type="inferred from homology"/>
<dbReference type="CDD" id="cd00093">
    <property type="entry name" value="HTH_XRE"/>
    <property type="match status" value="1"/>
</dbReference>
<reference evidence="4 5" key="1">
    <citation type="submission" date="2017-08" db="EMBL/GenBank/DDBJ databases">
        <title>Complete genome sequence of Gluconacetobacter saccharivorans CV1 isolated from Fermented Vinegar.</title>
        <authorList>
            <person name="Kim S.-Y."/>
        </authorList>
    </citation>
    <scope>NUCLEOTIDE SEQUENCE [LARGE SCALE GENOMIC DNA]</scope>
    <source>
        <strain evidence="4 5">CV1</strain>
        <plasmid evidence="4 5">unnamed3</plasmid>
    </source>
</reference>
<keyword evidence="2" id="KW-0159">Chromosome partition</keyword>
<geneLocation type="plasmid" evidence="4 5">
    <name>unnamed3</name>
</geneLocation>
<dbReference type="InterPro" id="IPR004437">
    <property type="entry name" value="ParB/RepB/Spo0J"/>
</dbReference>
<dbReference type="AlphaFoldDB" id="A0A347WGW8"/>
<comment type="similarity">
    <text evidence="1">Belongs to the ParB family.</text>
</comment>
<dbReference type="PANTHER" id="PTHR33375">
    <property type="entry name" value="CHROMOSOME-PARTITIONING PROTEIN PARB-RELATED"/>
    <property type="match status" value="1"/>
</dbReference>
<dbReference type="PANTHER" id="PTHR33375:SF1">
    <property type="entry name" value="CHROMOSOME-PARTITIONING PROTEIN PARB-RELATED"/>
    <property type="match status" value="1"/>
</dbReference>
<evidence type="ECO:0000256" key="2">
    <source>
        <dbReference type="ARBA" id="ARBA00022829"/>
    </source>
</evidence>